<protein>
    <submittedName>
        <fullName evidence="1">Uncharacterized protein</fullName>
    </submittedName>
</protein>
<organism evidence="1 2">
    <name type="scientific">Heterostelium pallidum (strain ATCC 26659 / Pp 5 / PN500)</name>
    <name type="common">Cellular slime mold</name>
    <name type="synonym">Polysphondylium pallidum</name>
    <dbReference type="NCBI Taxonomy" id="670386"/>
    <lineage>
        <taxon>Eukaryota</taxon>
        <taxon>Amoebozoa</taxon>
        <taxon>Evosea</taxon>
        <taxon>Eumycetozoa</taxon>
        <taxon>Dictyostelia</taxon>
        <taxon>Acytosteliales</taxon>
        <taxon>Acytosteliaceae</taxon>
        <taxon>Heterostelium</taxon>
    </lineage>
</organism>
<dbReference type="RefSeq" id="XP_020437035.1">
    <property type="nucleotide sequence ID" value="XM_020572918.1"/>
</dbReference>
<accession>D3B0V1</accession>
<keyword evidence="2" id="KW-1185">Reference proteome</keyword>
<reference evidence="1 2" key="1">
    <citation type="journal article" date="2011" name="Genome Res.">
        <title>Phylogeny-wide analysis of social amoeba genomes highlights ancient origins for complex intercellular communication.</title>
        <authorList>
            <person name="Heidel A.J."/>
            <person name="Lawal H.M."/>
            <person name="Felder M."/>
            <person name="Schilde C."/>
            <person name="Helps N.R."/>
            <person name="Tunggal B."/>
            <person name="Rivero F."/>
            <person name="John U."/>
            <person name="Schleicher M."/>
            <person name="Eichinger L."/>
            <person name="Platzer M."/>
            <person name="Noegel A.A."/>
            <person name="Schaap P."/>
            <person name="Gloeckner G."/>
        </authorList>
    </citation>
    <scope>NUCLEOTIDE SEQUENCE [LARGE SCALE GENOMIC DNA]</scope>
    <source>
        <strain evidence="2">ATCC 26659 / Pp 5 / PN500</strain>
    </source>
</reference>
<evidence type="ECO:0000313" key="1">
    <source>
        <dbReference type="EMBL" id="EFA84925.1"/>
    </source>
</evidence>
<dbReference type="InParanoid" id="D3B0V1"/>
<name>D3B0V1_HETP5</name>
<evidence type="ECO:0000313" key="2">
    <source>
        <dbReference type="Proteomes" id="UP000001396"/>
    </source>
</evidence>
<comment type="caution">
    <text evidence="1">The sequence shown here is derived from an EMBL/GenBank/DDBJ whole genome shotgun (WGS) entry which is preliminary data.</text>
</comment>
<dbReference type="Proteomes" id="UP000001396">
    <property type="component" value="Unassembled WGS sequence"/>
</dbReference>
<sequence>MTTKEILDKQQFYNKDELKKLKRDELVEIMVKYSLKHSGIRKDMLIFAIIQHQEHLIDLKSKTTDGCSLLLAFPKRYSS</sequence>
<dbReference type="AlphaFoldDB" id="D3B0V1"/>
<dbReference type="EMBL" id="ADBJ01000008">
    <property type="protein sequence ID" value="EFA84925.1"/>
    <property type="molecule type" value="Genomic_DNA"/>
</dbReference>
<dbReference type="GeneID" id="31357444"/>
<gene>
    <name evidence="1" type="ORF">PPL_01918</name>
</gene>
<proteinExistence type="predicted"/>